<dbReference type="InterPro" id="IPR029044">
    <property type="entry name" value="Nucleotide-diphossugar_trans"/>
</dbReference>
<evidence type="ECO:0000313" key="4">
    <source>
        <dbReference type="Proteomes" id="UP000426246"/>
    </source>
</evidence>
<comment type="similarity">
    <text evidence="1">Belongs to the glycosyltransferase 2 family.</text>
</comment>
<dbReference type="PANTHER" id="PTHR22916:SF3">
    <property type="entry name" value="UDP-GLCNAC:BETAGAL BETA-1,3-N-ACETYLGLUCOSAMINYLTRANSFERASE-LIKE PROTEIN 1"/>
    <property type="match status" value="1"/>
</dbReference>
<dbReference type="PROSITE" id="PS50890">
    <property type="entry name" value="PUA"/>
    <property type="match status" value="1"/>
</dbReference>
<dbReference type="EMBL" id="CP034235">
    <property type="protein sequence ID" value="QGQ96517.1"/>
    <property type="molecule type" value="Genomic_DNA"/>
</dbReference>
<evidence type="ECO:0000313" key="3">
    <source>
        <dbReference type="EMBL" id="QGQ96517.1"/>
    </source>
</evidence>
<dbReference type="AlphaFoldDB" id="A0A6B8RKY8"/>
<evidence type="ECO:0000259" key="2">
    <source>
        <dbReference type="Pfam" id="PF00535"/>
    </source>
</evidence>
<keyword evidence="3" id="KW-0808">Transferase</keyword>
<feature type="domain" description="Glycosyltransferase 2-like" evidence="2">
    <location>
        <begin position="9"/>
        <end position="163"/>
    </location>
</feature>
<dbReference type="GO" id="GO:0016758">
    <property type="term" value="F:hexosyltransferase activity"/>
    <property type="evidence" value="ECO:0007669"/>
    <property type="project" value="UniProtKB-ARBA"/>
</dbReference>
<name>A0A6B8RKY8_9BACL</name>
<keyword evidence="4" id="KW-1185">Reference proteome</keyword>
<dbReference type="Gene3D" id="3.90.550.10">
    <property type="entry name" value="Spore Coat Polysaccharide Biosynthesis Protein SpsA, Chain A"/>
    <property type="match status" value="1"/>
</dbReference>
<organism evidence="3 4">
    <name type="scientific">Paenibacillus psychroresistens</name>
    <dbReference type="NCBI Taxonomy" id="1778678"/>
    <lineage>
        <taxon>Bacteria</taxon>
        <taxon>Bacillati</taxon>
        <taxon>Bacillota</taxon>
        <taxon>Bacilli</taxon>
        <taxon>Bacillales</taxon>
        <taxon>Paenibacillaceae</taxon>
        <taxon>Paenibacillus</taxon>
    </lineage>
</organism>
<proteinExistence type="inferred from homology"/>
<dbReference type="SUPFAM" id="SSF53448">
    <property type="entry name" value="Nucleotide-diphospho-sugar transferases"/>
    <property type="match status" value="1"/>
</dbReference>
<dbReference type="PANTHER" id="PTHR22916">
    <property type="entry name" value="GLYCOSYLTRANSFERASE"/>
    <property type="match status" value="1"/>
</dbReference>
<dbReference type="CDD" id="cd00761">
    <property type="entry name" value="Glyco_tranf_GTA_type"/>
    <property type="match status" value="1"/>
</dbReference>
<accession>A0A6B8RKY8</accession>
<dbReference type="Proteomes" id="UP000426246">
    <property type="component" value="Chromosome"/>
</dbReference>
<dbReference type="KEGG" id="ppsc:EHS13_17305"/>
<sequence>MEVDQVKVSIIIPFYNCPYIDQALESALNQTYSNIEIVLVNDGSTLHLDKLQPFRSRIKYIHQYNAGTGNALNAAIRNSTGEYVTWLSSDDVYYPNKVEDQLYYMLKYQVSFSFTNWDVIDAANNVIAASYGQRVNSKRELAESFLLGNPINGCTVMMSKEMLKISGVFDKSLRYTHDYDLWMRIMLAGYELSFIDKTLVKYRDHPQMGSRKHRTDIEHEIKALQTSYQSKLSQFIGTL</sequence>
<protein>
    <submittedName>
        <fullName evidence="3">Glycosyltransferase family 2 protein</fullName>
    </submittedName>
</protein>
<dbReference type="Pfam" id="PF00535">
    <property type="entry name" value="Glycos_transf_2"/>
    <property type="match status" value="1"/>
</dbReference>
<gene>
    <name evidence="3" type="ORF">EHS13_17305</name>
</gene>
<reference evidence="4" key="1">
    <citation type="submission" date="2018-11" db="EMBL/GenBank/DDBJ databases">
        <title>Complete genome sequence of Paenibacillus sp. ML311-T8.</title>
        <authorList>
            <person name="Nam Y.-D."/>
            <person name="Kang J."/>
            <person name="Chung W.-H."/>
            <person name="Park Y.S."/>
        </authorList>
    </citation>
    <scope>NUCLEOTIDE SEQUENCE [LARGE SCALE GENOMIC DNA]</scope>
    <source>
        <strain evidence="4">ML311-T8</strain>
    </source>
</reference>
<dbReference type="InterPro" id="IPR001173">
    <property type="entry name" value="Glyco_trans_2-like"/>
</dbReference>
<evidence type="ECO:0000256" key="1">
    <source>
        <dbReference type="ARBA" id="ARBA00006739"/>
    </source>
</evidence>